<name>A0ABM1R961_CAMSA</name>
<dbReference type="GeneID" id="109130442"/>
<reference evidence="2" key="2">
    <citation type="submission" date="2025-08" db="UniProtKB">
        <authorList>
            <consortium name="RefSeq"/>
        </authorList>
    </citation>
    <scope>IDENTIFICATION</scope>
    <source>
        <tissue evidence="2">Leaf</tissue>
    </source>
</reference>
<accession>A0ABM1R961</accession>
<proteinExistence type="predicted"/>
<sequence length="98" mass="11063">MKTTFFFLTLAVLIISFSFELLIGVSNIMAKSILEEKTPSSIPPLSSDIDPIDEHVGHCPDDLKILFCQKCAYHCIEKMKKLFSCDNSICRCAFEDLL</sequence>
<keyword evidence="1" id="KW-1185">Reference proteome</keyword>
<evidence type="ECO:0000313" key="2">
    <source>
        <dbReference type="RefSeq" id="XP_019095549.1"/>
    </source>
</evidence>
<gene>
    <name evidence="2" type="primary">LOC109130442</name>
</gene>
<organism evidence="1 2">
    <name type="scientific">Camelina sativa</name>
    <name type="common">False flax</name>
    <name type="synonym">Myagrum sativum</name>
    <dbReference type="NCBI Taxonomy" id="90675"/>
    <lineage>
        <taxon>Eukaryota</taxon>
        <taxon>Viridiplantae</taxon>
        <taxon>Streptophyta</taxon>
        <taxon>Embryophyta</taxon>
        <taxon>Tracheophyta</taxon>
        <taxon>Spermatophyta</taxon>
        <taxon>Magnoliopsida</taxon>
        <taxon>eudicotyledons</taxon>
        <taxon>Gunneridae</taxon>
        <taxon>Pentapetalae</taxon>
        <taxon>rosids</taxon>
        <taxon>malvids</taxon>
        <taxon>Brassicales</taxon>
        <taxon>Brassicaceae</taxon>
        <taxon>Camelineae</taxon>
        <taxon>Camelina</taxon>
    </lineage>
</organism>
<dbReference type="RefSeq" id="XP_019095549.1">
    <property type="nucleotide sequence ID" value="XM_019240004.1"/>
</dbReference>
<evidence type="ECO:0000313" key="1">
    <source>
        <dbReference type="Proteomes" id="UP000694864"/>
    </source>
</evidence>
<reference evidence="1" key="1">
    <citation type="journal article" date="2014" name="Nat. Commun.">
        <title>The emerging biofuel crop Camelina sativa retains a highly undifferentiated hexaploid genome structure.</title>
        <authorList>
            <person name="Kagale S."/>
            <person name="Koh C."/>
            <person name="Nixon J."/>
            <person name="Bollina V."/>
            <person name="Clarke W.E."/>
            <person name="Tuteja R."/>
            <person name="Spillane C."/>
            <person name="Robinson S.J."/>
            <person name="Links M.G."/>
            <person name="Clarke C."/>
            <person name="Higgins E.E."/>
            <person name="Huebert T."/>
            <person name="Sharpe A.G."/>
            <person name="Parkin I.A."/>
        </authorList>
    </citation>
    <scope>NUCLEOTIDE SEQUENCE [LARGE SCALE GENOMIC DNA]</scope>
    <source>
        <strain evidence="1">cv. DH55</strain>
    </source>
</reference>
<dbReference type="Proteomes" id="UP000694864">
    <property type="component" value="Chromosome 18"/>
</dbReference>
<protein>
    <submittedName>
        <fullName evidence="2">Defensin-like protein 221 isoform X1</fullName>
    </submittedName>
</protein>